<evidence type="ECO:0000313" key="9">
    <source>
        <dbReference type="Proteomes" id="UP000233414"/>
    </source>
</evidence>
<organism evidence="8 9">
    <name type="scientific">Candidatus Kuenenbacteria bacterium HGW-Kuenenbacteria-1</name>
    <dbReference type="NCBI Taxonomy" id="2013812"/>
    <lineage>
        <taxon>Bacteria</taxon>
        <taxon>Candidatus Kueneniibacteriota</taxon>
    </lineage>
</organism>
<keyword evidence="4 6" id="KW-0689">Ribosomal protein</keyword>
<evidence type="ECO:0000256" key="3">
    <source>
        <dbReference type="ARBA" id="ARBA00022884"/>
    </source>
</evidence>
<evidence type="ECO:0000313" key="8">
    <source>
        <dbReference type="EMBL" id="PKL72174.1"/>
    </source>
</evidence>
<dbReference type="GO" id="GO:0019843">
    <property type="term" value="F:rRNA binding"/>
    <property type="evidence" value="ECO:0007669"/>
    <property type="project" value="UniProtKB-UniRule"/>
</dbReference>
<keyword evidence="5 6" id="KW-0687">Ribonucleoprotein</keyword>
<dbReference type="PROSITE" id="PS01169">
    <property type="entry name" value="RIBOSOMAL_L21"/>
    <property type="match status" value="1"/>
</dbReference>
<protein>
    <recommendedName>
        <fullName evidence="6">Large ribosomal subunit protein bL21</fullName>
    </recommendedName>
</protein>
<dbReference type="HAMAP" id="MF_01363">
    <property type="entry name" value="Ribosomal_bL21"/>
    <property type="match status" value="1"/>
</dbReference>
<evidence type="ECO:0000256" key="7">
    <source>
        <dbReference type="RuleBase" id="RU000562"/>
    </source>
</evidence>
<dbReference type="GO" id="GO:0005737">
    <property type="term" value="C:cytoplasm"/>
    <property type="evidence" value="ECO:0007669"/>
    <property type="project" value="UniProtKB-ARBA"/>
</dbReference>
<dbReference type="Proteomes" id="UP000233414">
    <property type="component" value="Unassembled WGS sequence"/>
</dbReference>
<accession>A0A2N1UN25</accession>
<evidence type="ECO:0000256" key="2">
    <source>
        <dbReference type="ARBA" id="ARBA00022730"/>
    </source>
</evidence>
<dbReference type="GO" id="GO:0003735">
    <property type="term" value="F:structural constituent of ribosome"/>
    <property type="evidence" value="ECO:0007669"/>
    <property type="project" value="InterPro"/>
</dbReference>
<dbReference type="GO" id="GO:0005840">
    <property type="term" value="C:ribosome"/>
    <property type="evidence" value="ECO:0007669"/>
    <property type="project" value="UniProtKB-KW"/>
</dbReference>
<dbReference type="NCBIfam" id="TIGR00061">
    <property type="entry name" value="L21"/>
    <property type="match status" value="1"/>
</dbReference>
<reference evidence="8 9" key="1">
    <citation type="journal article" date="2017" name="ISME J.">
        <title>Potential for microbial H2 and metal transformations associated with novel bacteria and archaea in deep terrestrial subsurface sediments.</title>
        <authorList>
            <person name="Hernsdorf A.W."/>
            <person name="Amano Y."/>
            <person name="Miyakawa K."/>
            <person name="Ise K."/>
            <person name="Suzuki Y."/>
            <person name="Anantharaman K."/>
            <person name="Probst A."/>
            <person name="Burstein D."/>
            <person name="Thomas B.C."/>
            <person name="Banfield J.F."/>
        </authorList>
    </citation>
    <scope>NUCLEOTIDE SEQUENCE [LARGE SCALE GENOMIC DNA]</scope>
    <source>
        <strain evidence="8">HGW-Kuenenbacteria-1</strain>
    </source>
</reference>
<dbReference type="EMBL" id="PGYQ01000014">
    <property type="protein sequence ID" value="PKL72174.1"/>
    <property type="molecule type" value="Genomic_DNA"/>
</dbReference>
<dbReference type="AlphaFoldDB" id="A0A2N1UN25"/>
<dbReference type="GO" id="GO:1990904">
    <property type="term" value="C:ribonucleoprotein complex"/>
    <property type="evidence" value="ECO:0007669"/>
    <property type="project" value="UniProtKB-KW"/>
</dbReference>
<dbReference type="GO" id="GO:0006412">
    <property type="term" value="P:translation"/>
    <property type="evidence" value="ECO:0007669"/>
    <property type="project" value="UniProtKB-UniRule"/>
</dbReference>
<dbReference type="InterPro" id="IPR001787">
    <property type="entry name" value="Ribosomal_bL21"/>
</dbReference>
<evidence type="ECO:0000256" key="1">
    <source>
        <dbReference type="ARBA" id="ARBA00008563"/>
    </source>
</evidence>
<comment type="caution">
    <text evidence="8">The sequence shown here is derived from an EMBL/GenBank/DDBJ whole genome shotgun (WGS) entry which is preliminary data.</text>
</comment>
<keyword evidence="3 6" id="KW-0694">RNA-binding</keyword>
<evidence type="ECO:0000256" key="4">
    <source>
        <dbReference type="ARBA" id="ARBA00022980"/>
    </source>
</evidence>
<comment type="subunit">
    <text evidence="6">Part of the 50S ribosomal subunit. Contacts protein L20.</text>
</comment>
<gene>
    <name evidence="6 8" type="primary">rplU</name>
    <name evidence="8" type="ORF">CVV26_02790</name>
</gene>
<evidence type="ECO:0000256" key="5">
    <source>
        <dbReference type="ARBA" id="ARBA00023274"/>
    </source>
</evidence>
<proteinExistence type="inferred from homology"/>
<dbReference type="InterPro" id="IPR018258">
    <property type="entry name" value="Ribosomal_bL21_CS"/>
</dbReference>
<comment type="similarity">
    <text evidence="1 6 7">Belongs to the bacterial ribosomal protein bL21 family.</text>
</comment>
<keyword evidence="2 6" id="KW-0699">rRNA-binding</keyword>
<dbReference type="PANTHER" id="PTHR21349">
    <property type="entry name" value="50S RIBOSOMAL PROTEIN L21"/>
    <property type="match status" value="1"/>
</dbReference>
<dbReference type="InterPro" id="IPR036164">
    <property type="entry name" value="bL21-like_sf"/>
</dbReference>
<sequence>MSIAIIKTGGKQYKIKKDAVLKIEKIEGNIGDQIEFDKVFLISDDKAENVQIGQPFLDTKIKAEILEQGKAKKVIVIKYKAKTRERTKNGHRQLYTKVKIKEIGK</sequence>
<dbReference type="PANTHER" id="PTHR21349:SF0">
    <property type="entry name" value="LARGE RIBOSOMAL SUBUNIT PROTEIN BL21M"/>
    <property type="match status" value="1"/>
</dbReference>
<evidence type="ECO:0000256" key="6">
    <source>
        <dbReference type="HAMAP-Rule" id="MF_01363"/>
    </source>
</evidence>
<comment type="function">
    <text evidence="6 7">This protein binds to 23S rRNA in the presence of protein L20.</text>
</comment>
<dbReference type="InterPro" id="IPR028909">
    <property type="entry name" value="bL21-like"/>
</dbReference>
<dbReference type="Pfam" id="PF00829">
    <property type="entry name" value="Ribosomal_L21p"/>
    <property type="match status" value="1"/>
</dbReference>
<dbReference type="SUPFAM" id="SSF141091">
    <property type="entry name" value="L21p-like"/>
    <property type="match status" value="1"/>
</dbReference>
<name>A0A2N1UN25_9BACT</name>